<keyword evidence="6" id="KW-1185">Reference proteome</keyword>
<dbReference type="SUPFAM" id="SSF54909">
    <property type="entry name" value="Dimeric alpha+beta barrel"/>
    <property type="match status" value="1"/>
</dbReference>
<dbReference type="PROSITE" id="PS50956">
    <property type="entry name" value="HTH_ASNC_2"/>
    <property type="match status" value="1"/>
</dbReference>
<dbReference type="GO" id="GO:0005829">
    <property type="term" value="C:cytosol"/>
    <property type="evidence" value="ECO:0007669"/>
    <property type="project" value="TreeGrafter"/>
</dbReference>
<proteinExistence type="predicted"/>
<dbReference type="SUPFAM" id="SSF46785">
    <property type="entry name" value="Winged helix' DNA-binding domain"/>
    <property type="match status" value="1"/>
</dbReference>
<dbReference type="AlphaFoldDB" id="A0A3N4W3H2"/>
<dbReference type="GO" id="GO:0043565">
    <property type="term" value="F:sequence-specific DNA binding"/>
    <property type="evidence" value="ECO:0007669"/>
    <property type="project" value="InterPro"/>
</dbReference>
<dbReference type="OrthoDB" id="8590699at2"/>
<dbReference type="PANTHER" id="PTHR30154">
    <property type="entry name" value="LEUCINE-RESPONSIVE REGULATORY PROTEIN"/>
    <property type="match status" value="1"/>
</dbReference>
<dbReference type="PANTHER" id="PTHR30154:SF34">
    <property type="entry name" value="TRANSCRIPTIONAL REGULATOR AZLB"/>
    <property type="match status" value="1"/>
</dbReference>
<protein>
    <submittedName>
        <fullName evidence="5">AsnC family transcriptional regulator</fullName>
    </submittedName>
</protein>
<gene>
    <name evidence="5" type="ORF">EDC50_1570</name>
</gene>
<evidence type="ECO:0000256" key="3">
    <source>
        <dbReference type="ARBA" id="ARBA00023163"/>
    </source>
</evidence>
<dbReference type="InterPro" id="IPR011008">
    <property type="entry name" value="Dimeric_a/b-barrel"/>
</dbReference>
<dbReference type="PRINTS" id="PR00033">
    <property type="entry name" value="HTHASNC"/>
</dbReference>
<accession>A0A3N4W3H2</accession>
<dbReference type="SMART" id="SM00344">
    <property type="entry name" value="HTH_ASNC"/>
    <property type="match status" value="1"/>
</dbReference>
<dbReference type="Pfam" id="PF13404">
    <property type="entry name" value="HTH_AsnC-type"/>
    <property type="match status" value="1"/>
</dbReference>
<feature type="domain" description="HTH asnC-type" evidence="4">
    <location>
        <begin position="8"/>
        <end position="68"/>
    </location>
</feature>
<evidence type="ECO:0000256" key="2">
    <source>
        <dbReference type="ARBA" id="ARBA00023125"/>
    </source>
</evidence>
<organism evidence="5 6">
    <name type="scientific">Vulcaniibacterium tengchongense</name>
    <dbReference type="NCBI Taxonomy" id="1273429"/>
    <lineage>
        <taxon>Bacteria</taxon>
        <taxon>Pseudomonadati</taxon>
        <taxon>Pseudomonadota</taxon>
        <taxon>Gammaproteobacteria</taxon>
        <taxon>Lysobacterales</taxon>
        <taxon>Lysobacteraceae</taxon>
        <taxon>Vulcaniibacterium</taxon>
    </lineage>
</organism>
<dbReference type="InterPro" id="IPR036388">
    <property type="entry name" value="WH-like_DNA-bd_sf"/>
</dbReference>
<sequence length="164" mass="18424">MAGPPPVLDEFDHRLLERLQRDAGATLGELGEAVGLSASAVQRRLTRYRRSGLLRQIAVLDPAQLPHVTLATVLVAMERETAKLHAAFQARMRAAPEVQQCYTLAGEWDYLVILTTCGVAHCREVADRLFMDEGNIKRYETRMVFDVVKAGLQLPTRTAQKRRR</sequence>
<dbReference type="InterPro" id="IPR019888">
    <property type="entry name" value="Tscrpt_reg_AsnC-like"/>
</dbReference>
<dbReference type="InterPro" id="IPR019887">
    <property type="entry name" value="Tscrpt_reg_AsnC/Lrp_C"/>
</dbReference>
<evidence type="ECO:0000313" key="6">
    <source>
        <dbReference type="Proteomes" id="UP000269708"/>
    </source>
</evidence>
<evidence type="ECO:0000313" key="5">
    <source>
        <dbReference type="EMBL" id="RPE79744.1"/>
    </source>
</evidence>
<keyword evidence="3" id="KW-0804">Transcription</keyword>
<dbReference type="Gene3D" id="3.30.70.920">
    <property type="match status" value="1"/>
</dbReference>
<reference evidence="5 6" key="1">
    <citation type="submission" date="2018-11" db="EMBL/GenBank/DDBJ databases">
        <title>Genomic Encyclopedia of Type Strains, Phase IV (KMG-IV): sequencing the most valuable type-strain genomes for metagenomic binning, comparative biology and taxonomic classification.</title>
        <authorList>
            <person name="Goeker M."/>
        </authorList>
    </citation>
    <scope>NUCLEOTIDE SEQUENCE [LARGE SCALE GENOMIC DNA]</scope>
    <source>
        <strain evidence="5 6">DSM 25623</strain>
    </source>
</reference>
<dbReference type="RefSeq" id="WP_123769927.1">
    <property type="nucleotide sequence ID" value="NZ_RKQN01000002.1"/>
</dbReference>
<keyword evidence="2" id="KW-0238">DNA-binding</keyword>
<keyword evidence="1" id="KW-0805">Transcription regulation</keyword>
<dbReference type="InterPro" id="IPR000485">
    <property type="entry name" value="AsnC-type_HTH_dom"/>
</dbReference>
<dbReference type="Pfam" id="PF01037">
    <property type="entry name" value="AsnC_trans_reg"/>
    <property type="match status" value="1"/>
</dbReference>
<comment type="caution">
    <text evidence="5">The sequence shown here is derived from an EMBL/GenBank/DDBJ whole genome shotgun (WGS) entry which is preliminary data.</text>
</comment>
<evidence type="ECO:0000256" key="1">
    <source>
        <dbReference type="ARBA" id="ARBA00023015"/>
    </source>
</evidence>
<dbReference type="InterPro" id="IPR036390">
    <property type="entry name" value="WH_DNA-bd_sf"/>
</dbReference>
<dbReference type="EMBL" id="RKQN01000002">
    <property type="protein sequence ID" value="RPE79744.1"/>
    <property type="molecule type" value="Genomic_DNA"/>
</dbReference>
<dbReference type="Proteomes" id="UP000269708">
    <property type="component" value="Unassembled WGS sequence"/>
</dbReference>
<dbReference type="Gene3D" id="1.10.10.10">
    <property type="entry name" value="Winged helix-like DNA-binding domain superfamily/Winged helix DNA-binding domain"/>
    <property type="match status" value="1"/>
</dbReference>
<evidence type="ECO:0000259" key="4">
    <source>
        <dbReference type="PROSITE" id="PS50956"/>
    </source>
</evidence>
<name>A0A3N4W3H2_9GAMM</name>
<dbReference type="GO" id="GO:0043200">
    <property type="term" value="P:response to amino acid"/>
    <property type="evidence" value="ECO:0007669"/>
    <property type="project" value="TreeGrafter"/>
</dbReference>